<evidence type="ECO:0000256" key="5">
    <source>
        <dbReference type="ARBA" id="ARBA00022723"/>
    </source>
</evidence>
<comment type="pathway">
    <text evidence="2">Amino-acid biosynthesis; L-serine biosynthesis; L-serine from 3-phospho-D-glycerate: step 3/3.</text>
</comment>
<reference evidence="12 13" key="1">
    <citation type="journal article" date="2005" name="BMC Genomics">
        <title>Bacterial genome adaptation to niches: divergence of the potential virulence genes in three Burkholderia species of different survival strategies.</title>
        <authorList>
            <person name="Kim H.S."/>
            <person name="Schell M.A."/>
            <person name="Yu Y."/>
            <person name="Ulrich R.L."/>
            <person name="Sarria S.H."/>
            <person name="Nierman W.C."/>
            <person name="DeShazer D."/>
        </authorList>
    </citation>
    <scope>NUCLEOTIDE SEQUENCE [LARGE SCALE GENOMIC DNA]</scope>
    <source>
        <strain evidence="13">ATCC 700388 / DSM 13276 / CCUG 48851 / CIP 106301 / E264</strain>
    </source>
</reference>
<dbReference type="PANTHER" id="PTHR43344">
    <property type="entry name" value="PHOSPHOSERINE PHOSPHATASE"/>
    <property type="match status" value="1"/>
</dbReference>
<keyword evidence="5" id="KW-0479">Metal-binding</keyword>
<dbReference type="GO" id="GO:0006564">
    <property type="term" value="P:L-serine biosynthetic process"/>
    <property type="evidence" value="ECO:0007669"/>
    <property type="project" value="UniProtKB-KW"/>
</dbReference>
<dbReference type="PROSITE" id="PS51318">
    <property type="entry name" value="TAT"/>
    <property type="match status" value="1"/>
</dbReference>
<dbReference type="HOGENOM" id="CLU_035114_0_0_4"/>
<proteinExistence type="predicted"/>
<keyword evidence="7" id="KW-0460">Magnesium</keyword>
<name>Q2T0P3_BURTA</name>
<comment type="catalytic activity">
    <reaction evidence="9">
        <text>O-phospho-L-serine + H2O = L-serine + phosphate</text>
        <dbReference type="Rhea" id="RHEA:21208"/>
        <dbReference type="ChEBI" id="CHEBI:15377"/>
        <dbReference type="ChEBI" id="CHEBI:33384"/>
        <dbReference type="ChEBI" id="CHEBI:43474"/>
        <dbReference type="ChEBI" id="CHEBI:57524"/>
        <dbReference type="EC" id="3.1.3.3"/>
    </reaction>
</comment>
<dbReference type="PANTHER" id="PTHR43344:SF2">
    <property type="entry name" value="PHOSPHOSERINE PHOSPHATASE"/>
    <property type="match status" value="1"/>
</dbReference>
<evidence type="ECO:0000256" key="7">
    <source>
        <dbReference type="ARBA" id="ARBA00022842"/>
    </source>
</evidence>
<evidence type="ECO:0000313" key="13">
    <source>
        <dbReference type="Proteomes" id="UP000001930"/>
    </source>
</evidence>
<evidence type="ECO:0000256" key="8">
    <source>
        <dbReference type="ARBA" id="ARBA00023299"/>
    </source>
</evidence>
<keyword evidence="4" id="KW-0028">Amino-acid biosynthesis</keyword>
<evidence type="ECO:0000256" key="6">
    <source>
        <dbReference type="ARBA" id="ARBA00022801"/>
    </source>
</evidence>
<comment type="cofactor">
    <cofactor evidence="1">
        <name>Mg(2+)</name>
        <dbReference type="ChEBI" id="CHEBI:18420"/>
    </cofactor>
</comment>
<sequence length="476" mass="52642">MSVFDGRAVLWATMLGGTRLSRRIGGRHTASPASACESPSENSMKTGRRHFVRSVASASAALAAAAWSPARAASDVPGTSAAPLSLTPGRWSPNNVARLRAVLAEHGATSPRYRAERRPYAVFDWDNTSIMNDCEEALLMHQIDGLHYRLTPGQFSAILRQGVPDGPFDAKLGYTTIDGKPVRMEDIAADVEADYRWLHANYRGLAGDKPLDEIRRSEQFRDFRAKLYFMYDAICDTYPVEIGYKWIMYWYAGMTRDELQAMAFDSNVANLGDALRKVTYESSRALPGRTGVVAATHFHGIRIHEEIRAVMDTLRSNGIDVYISTASLDDVVRVFAGHAAFGYGVPAENVIGMRLTMADGKYVNEYLPDWHFNYGPGKTVGIRRELQSKKGYGPLLVFGDSDGDAWMLRDFADTAVGVIVNRMKQGEIGLDSRKAAEQIGAKDARLVLQGRDENTGLMVADERSIKYGKREPRLLA</sequence>
<comment type="catalytic activity">
    <reaction evidence="10">
        <text>O-phospho-D-serine + H2O = D-serine + phosphate</text>
        <dbReference type="Rhea" id="RHEA:24873"/>
        <dbReference type="ChEBI" id="CHEBI:15377"/>
        <dbReference type="ChEBI" id="CHEBI:35247"/>
        <dbReference type="ChEBI" id="CHEBI:43474"/>
        <dbReference type="ChEBI" id="CHEBI:58680"/>
        <dbReference type="EC" id="3.1.3.3"/>
    </reaction>
</comment>
<evidence type="ECO:0000256" key="1">
    <source>
        <dbReference type="ARBA" id="ARBA00001946"/>
    </source>
</evidence>
<evidence type="ECO:0000256" key="10">
    <source>
        <dbReference type="ARBA" id="ARBA00048523"/>
    </source>
</evidence>
<dbReference type="Pfam" id="PF12710">
    <property type="entry name" value="HAD"/>
    <property type="match status" value="1"/>
</dbReference>
<dbReference type="InterPro" id="IPR036412">
    <property type="entry name" value="HAD-like_sf"/>
</dbReference>
<dbReference type="AlphaFoldDB" id="Q2T0P3"/>
<dbReference type="EC" id="3.1.3.3" evidence="3"/>
<evidence type="ECO:0000313" key="12">
    <source>
        <dbReference type="EMBL" id="ABC36547.1"/>
    </source>
</evidence>
<keyword evidence="6" id="KW-0378">Hydrolase</keyword>
<dbReference type="EMBL" id="CP000086">
    <property type="protein sequence ID" value="ABC36547.1"/>
    <property type="molecule type" value="Genomic_DNA"/>
</dbReference>
<feature type="region of interest" description="Disordered" evidence="11">
    <location>
        <begin position="23"/>
        <end position="45"/>
    </location>
</feature>
<evidence type="ECO:0000256" key="9">
    <source>
        <dbReference type="ARBA" id="ARBA00048138"/>
    </source>
</evidence>
<evidence type="ECO:0000256" key="3">
    <source>
        <dbReference type="ARBA" id="ARBA00012640"/>
    </source>
</evidence>
<dbReference type="InterPro" id="IPR023214">
    <property type="entry name" value="HAD_sf"/>
</dbReference>
<dbReference type="Gene3D" id="1.20.1440.320">
    <property type="match status" value="1"/>
</dbReference>
<gene>
    <name evidence="12" type="ordered locus">BTH_I0700</name>
</gene>
<dbReference type="Gene3D" id="3.40.50.1000">
    <property type="entry name" value="HAD superfamily/HAD-like"/>
    <property type="match status" value="1"/>
</dbReference>
<dbReference type="SUPFAM" id="SSF56784">
    <property type="entry name" value="HAD-like"/>
    <property type="match status" value="1"/>
</dbReference>
<organism evidence="12 13">
    <name type="scientific">Burkholderia thailandensis (strain ATCC 700388 / DSM 13276 / CCUG 48851 / CIP 106301 / E264)</name>
    <dbReference type="NCBI Taxonomy" id="271848"/>
    <lineage>
        <taxon>Bacteria</taxon>
        <taxon>Pseudomonadati</taxon>
        <taxon>Pseudomonadota</taxon>
        <taxon>Betaproteobacteria</taxon>
        <taxon>Burkholderiales</taxon>
        <taxon>Burkholderiaceae</taxon>
        <taxon>Burkholderia</taxon>
        <taxon>pseudomallei group</taxon>
    </lineage>
</organism>
<dbReference type="GO" id="GO:0000287">
    <property type="term" value="F:magnesium ion binding"/>
    <property type="evidence" value="ECO:0007669"/>
    <property type="project" value="TreeGrafter"/>
</dbReference>
<protein>
    <recommendedName>
        <fullName evidence="3">phosphoserine phosphatase</fullName>
        <ecNumber evidence="3">3.1.3.3</ecNumber>
    </recommendedName>
</protein>
<evidence type="ECO:0000256" key="11">
    <source>
        <dbReference type="SAM" id="MobiDB-lite"/>
    </source>
</evidence>
<keyword evidence="13" id="KW-1185">Reference proteome</keyword>
<evidence type="ECO:0000256" key="2">
    <source>
        <dbReference type="ARBA" id="ARBA00005135"/>
    </source>
</evidence>
<dbReference type="InterPro" id="IPR050582">
    <property type="entry name" value="HAD-like_SerB"/>
</dbReference>
<dbReference type="KEGG" id="bte:BTH_I0700"/>
<evidence type="ECO:0000256" key="4">
    <source>
        <dbReference type="ARBA" id="ARBA00022605"/>
    </source>
</evidence>
<dbReference type="InterPro" id="IPR006311">
    <property type="entry name" value="TAT_signal"/>
</dbReference>
<accession>Q2T0P3</accession>
<dbReference type="GO" id="GO:0005737">
    <property type="term" value="C:cytoplasm"/>
    <property type="evidence" value="ECO:0007669"/>
    <property type="project" value="TreeGrafter"/>
</dbReference>
<keyword evidence="8" id="KW-0718">Serine biosynthesis</keyword>
<dbReference type="GO" id="GO:0036424">
    <property type="term" value="F:L-phosphoserine phosphatase activity"/>
    <property type="evidence" value="ECO:0007669"/>
    <property type="project" value="TreeGrafter"/>
</dbReference>
<feature type="compositionally biased region" description="Low complexity" evidence="11">
    <location>
        <begin position="30"/>
        <end position="43"/>
    </location>
</feature>
<dbReference type="Proteomes" id="UP000001930">
    <property type="component" value="Chromosome I"/>
</dbReference>